<evidence type="ECO:0000259" key="7">
    <source>
        <dbReference type="PROSITE" id="PS50109"/>
    </source>
</evidence>
<name>A0A928VXK0_9CYAN</name>
<comment type="catalytic activity">
    <reaction evidence="1">
        <text>ATP + protein L-histidine = ADP + protein N-phospho-L-histidine.</text>
        <dbReference type="EC" id="2.7.13.3"/>
    </reaction>
</comment>
<dbReference type="Gene3D" id="1.10.287.130">
    <property type="match status" value="1"/>
</dbReference>
<organism evidence="10 11">
    <name type="scientific">Zarconia navalis LEGE 11467</name>
    <dbReference type="NCBI Taxonomy" id="1828826"/>
    <lineage>
        <taxon>Bacteria</taxon>
        <taxon>Bacillati</taxon>
        <taxon>Cyanobacteriota</taxon>
        <taxon>Cyanophyceae</taxon>
        <taxon>Oscillatoriophycideae</taxon>
        <taxon>Oscillatoriales</taxon>
        <taxon>Oscillatoriales incertae sedis</taxon>
        <taxon>Zarconia</taxon>
        <taxon>Zarconia navalis</taxon>
    </lineage>
</organism>
<dbReference type="InterPro" id="IPR003594">
    <property type="entry name" value="HATPase_dom"/>
</dbReference>
<dbReference type="Pfam" id="PF02518">
    <property type="entry name" value="HATPase_c"/>
    <property type="match status" value="1"/>
</dbReference>
<dbReference type="SUPFAM" id="SSF55785">
    <property type="entry name" value="PYP-like sensor domain (PAS domain)"/>
    <property type="match status" value="4"/>
</dbReference>
<dbReference type="InterPro" id="IPR000700">
    <property type="entry name" value="PAS-assoc_C"/>
</dbReference>
<protein>
    <recommendedName>
        <fullName evidence="2">histidine kinase</fullName>
        <ecNumber evidence="2">2.7.13.3</ecNumber>
    </recommendedName>
</protein>
<evidence type="ECO:0000256" key="2">
    <source>
        <dbReference type="ARBA" id="ARBA00012438"/>
    </source>
</evidence>
<dbReference type="InterPro" id="IPR000014">
    <property type="entry name" value="PAS"/>
</dbReference>
<accession>A0A928VXK0</accession>
<evidence type="ECO:0000259" key="8">
    <source>
        <dbReference type="PROSITE" id="PS50112"/>
    </source>
</evidence>
<dbReference type="SMART" id="SM00388">
    <property type="entry name" value="HisKA"/>
    <property type="match status" value="1"/>
</dbReference>
<feature type="domain" description="PAS" evidence="8">
    <location>
        <begin position="136"/>
        <end position="181"/>
    </location>
</feature>
<dbReference type="Pfam" id="PF00512">
    <property type="entry name" value="HisKA"/>
    <property type="match status" value="1"/>
</dbReference>
<gene>
    <name evidence="10" type="ORF">IQ235_04800</name>
</gene>
<comment type="caution">
    <text evidence="10">The sequence shown here is derived from an EMBL/GenBank/DDBJ whole genome shotgun (WGS) entry which is preliminary data.</text>
</comment>
<dbReference type="PANTHER" id="PTHR43304">
    <property type="entry name" value="PHYTOCHROME-LIKE PROTEIN CPH1"/>
    <property type="match status" value="1"/>
</dbReference>
<keyword evidence="5" id="KW-0418">Kinase</keyword>
<dbReference type="CDD" id="cd00130">
    <property type="entry name" value="PAS"/>
    <property type="match status" value="3"/>
</dbReference>
<dbReference type="PRINTS" id="PR00344">
    <property type="entry name" value="BCTRLSENSOR"/>
</dbReference>
<dbReference type="Gene3D" id="3.30.565.10">
    <property type="entry name" value="Histidine kinase-like ATPase, C-terminal domain"/>
    <property type="match status" value="1"/>
</dbReference>
<dbReference type="Proteomes" id="UP000621799">
    <property type="component" value="Unassembled WGS sequence"/>
</dbReference>
<evidence type="ECO:0000259" key="9">
    <source>
        <dbReference type="PROSITE" id="PS50113"/>
    </source>
</evidence>
<evidence type="ECO:0000256" key="5">
    <source>
        <dbReference type="ARBA" id="ARBA00022777"/>
    </source>
</evidence>
<feature type="domain" description="PAC" evidence="9">
    <location>
        <begin position="481"/>
        <end position="533"/>
    </location>
</feature>
<dbReference type="AlphaFoldDB" id="A0A928VXK0"/>
<feature type="domain" description="PAS" evidence="8">
    <location>
        <begin position="31"/>
        <end position="80"/>
    </location>
</feature>
<dbReference type="InterPro" id="IPR035965">
    <property type="entry name" value="PAS-like_dom_sf"/>
</dbReference>
<dbReference type="InterPro" id="IPR036890">
    <property type="entry name" value="HATPase_C_sf"/>
</dbReference>
<evidence type="ECO:0000313" key="10">
    <source>
        <dbReference type="EMBL" id="MBE9040111.1"/>
    </source>
</evidence>
<keyword evidence="6" id="KW-0902">Two-component regulatory system</keyword>
<reference evidence="10" key="1">
    <citation type="submission" date="2020-10" db="EMBL/GenBank/DDBJ databases">
        <authorList>
            <person name="Castelo-Branco R."/>
            <person name="Eusebio N."/>
            <person name="Adriana R."/>
            <person name="Vieira A."/>
            <person name="Brugerolle De Fraissinette N."/>
            <person name="Rezende De Castro R."/>
            <person name="Schneider M.P."/>
            <person name="Vasconcelos V."/>
            <person name="Leao P.N."/>
        </authorList>
    </citation>
    <scope>NUCLEOTIDE SEQUENCE</scope>
    <source>
        <strain evidence="10">LEGE 11467</strain>
    </source>
</reference>
<dbReference type="SMART" id="SM00091">
    <property type="entry name" value="PAS"/>
    <property type="match status" value="4"/>
</dbReference>
<sequence>MDNSTPLQFIASDLEYFFTQSPHLLAILGDDGYFKRINPALENLLGFSQVQLLSQPFLEFVRFEDRAVARAQIDRLSDRDRSVRFGCQIRAGDGHPKCLEWNISLFREAVDGSALFYCTARDITERQRVGQALHDSEHRLRAIFHQTFELIWLLTPDGILLEANKTALTFGGLSAEQVQGQPFWETPWWQTSPEISQQLQEAISWVSPGTFIRYEVDILGANHTATTLDFSLKPVSDEAGEVTLLIAEGRDIVQRQTTDTILRQLAVDIKAWEGLQTTEIQRYAEAVKNMQDGFYLWQLEDPDDISSFRLLLANPAAEKFIAVPNRNVLGRTLQTGFPQMFETELPKLYRQVAISGQKRKLDIDYTIASGETRTFSVKLFALEGRCLGMLFNDITEQRRSQRKMSEQRKQLKILFDKAGVGIGRLDIDGRWIQANDKLCAILGYSCQELLQTSFQAITHPDDAAVDRQCCDALVSGELETSSIEKRYLRKDGEPVWCSVTVSLIRDDTARTSYFIAFIDNINDRKTTELALQQQTNELAQTNLVLARTMAQLEKRNQELDRFAYVASHDLKAPLRAIGNLATWIDEDIGNDLPDENRQQLDLLQGRVHRMEKLIDGLLAYSRAGQSSMTFEEVDLKTLLEEEIDLLAPMAALTIEIAPDLPKFYTDRVPLARVFANLISNAIKHHHRSNGRIEISWTPGCNGFYEFSVGDDGPGIDEAYHAKIFEIFQVLEARDKVESTGIGLAIVKKTVEAEGGEIFVESEVGKGTTFRFTWPMHPERPRRI</sequence>
<dbReference type="InterPro" id="IPR013656">
    <property type="entry name" value="PAS_4"/>
</dbReference>
<evidence type="ECO:0000256" key="4">
    <source>
        <dbReference type="ARBA" id="ARBA00022679"/>
    </source>
</evidence>
<keyword evidence="3" id="KW-0597">Phosphoprotein</keyword>
<dbReference type="InterPro" id="IPR036097">
    <property type="entry name" value="HisK_dim/P_sf"/>
</dbReference>
<dbReference type="CDD" id="cd00082">
    <property type="entry name" value="HisKA"/>
    <property type="match status" value="1"/>
</dbReference>
<dbReference type="SUPFAM" id="SSF47384">
    <property type="entry name" value="Homodimeric domain of signal transducing histidine kinase"/>
    <property type="match status" value="1"/>
</dbReference>
<dbReference type="InterPro" id="IPR001610">
    <property type="entry name" value="PAC"/>
</dbReference>
<dbReference type="SUPFAM" id="SSF55874">
    <property type="entry name" value="ATPase domain of HSP90 chaperone/DNA topoisomerase II/histidine kinase"/>
    <property type="match status" value="1"/>
</dbReference>
<dbReference type="Gene3D" id="3.30.450.20">
    <property type="entry name" value="PAS domain"/>
    <property type="match status" value="4"/>
</dbReference>
<dbReference type="PROSITE" id="PS50112">
    <property type="entry name" value="PAS"/>
    <property type="match status" value="3"/>
</dbReference>
<dbReference type="InterPro" id="IPR052162">
    <property type="entry name" value="Sensor_kinase/Photoreceptor"/>
</dbReference>
<dbReference type="RefSeq" id="WP_264320369.1">
    <property type="nucleotide sequence ID" value="NZ_JADEXN010000056.1"/>
</dbReference>
<dbReference type="NCBIfam" id="TIGR00229">
    <property type="entry name" value="sensory_box"/>
    <property type="match status" value="3"/>
</dbReference>
<dbReference type="SMART" id="SM00086">
    <property type="entry name" value="PAC"/>
    <property type="match status" value="3"/>
</dbReference>
<dbReference type="GO" id="GO:0000155">
    <property type="term" value="F:phosphorelay sensor kinase activity"/>
    <property type="evidence" value="ECO:0007669"/>
    <property type="project" value="InterPro"/>
</dbReference>
<proteinExistence type="predicted"/>
<dbReference type="Pfam" id="PF08448">
    <property type="entry name" value="PAS_4"/>
    <property type="match status" value="1"/>
</dbReference>
<feature type="domain" description="Histidine kinase" evidence="7">
    <location>
        <begin position="565"/>
        <end position="777"/>
    </location>
</feature>
<evidence type="ECO:0000256" key="3">
    <source>
        <dbReference type="ARBA" id="ARBA00022553"/>
    </source>
</evidence>
<dbReference type="SMART" id="SM00387">
    <property type="entry name" value="HATPase_c"/>
    <property type="match status" value="1"/>
</dbReference>
<dbReference type="EC" id="2.7.13.3" evidence="2"/>
<evidence type="ECO:0000256" key="1">
    <source>
        <dbReference type="ARBA" id="ARBA00000085"/>
    </source>
</evidence>
<dbReference type="EMBL" id="JADEXN010000056">
    <property type="protein sequence ID" value="MBE9040111.1"/>
    <property type="molecule type" value="Genomic_DNA"/>
</dbReference>
<dbReference type="InterPro" id="IPR004358">
    <property type="entry name" value="Sig_transdc_His_kin-like_C"/>
</dbReference>
<feature type="domain" description="PAS" evidence="8">
    <location>
        <begin position="407"/>
        <end position="477"/>
    </location>
</feature>
<evidence type="ECO:0000256" key="6">
    <source>
        <dbReference type="ARBA" id="ARBA00023012"/>
    </source>
</evidence>
<evidence type="ECO:0000313" key="11">
    <source>
        <dbReference type="Proteomes" id="UP000621799"/>
    </source>
</evidence>
<keyword evidence="11" id="KW-1185">Reference proteome</keyword>
<dbReference type="Pfam" id="PF13426">
    <property type="entry name" value="PAS_9"/>
    <property type="match status" value="3"/>
</dbReference>
<dbReference type="InterPro" id="IPR003661">
    <property type="entry name" value="HisK_dim/P_dom"/>
</dbReference>
<dbReference type="InterPro" id="IPR005467">
    <property type="entry name" value="His_kinase_dom"/>
</dbReference>
<keyword evidence="4" id="KW-0808">Transferase</keyword>
<dbReference type="PROSITE" id="PS50113">
    <property type="entry name" value="PAC"/>
    <property type="match status" value="2"/>
</dbReference>
<dbReference type="PROSITE" id="PS50109">
    <property type="entry name" value="HIS_KIN"/>
    <property type="match status" value="1"/>
</dbReference>
<feature type="domain" description="PAC" evidence="9">
    <location>
        <begin position="212"/>
        <end position="264"/>
    </location>
</feature>
<dbReference type="PANTHER" id="PTHR43304:SF1">
    <property type="entry name" value="PAC DOMAIN-CONTAINING PROTEIN"/>
    <property type="match status" value="1"/>
</dbReference>